<comment type="caution">
    <text evidence="3">The sequence shown here is derived from an EMBL/GenBank/DDBJ whole genome shotgun (WGS) entry which is preliminary data.</text>
</comment>
<dbReference type="AlphaFoldDB" id="A0A8S1GTJ1"/>
<reference evidence="3" key="1">
    <citation type="submission" date="2020-10" db="EMBL/GenBank/DDBJ databases">
        <authorList>
            <person name="Kikuchi T."/>
        </authorList>
    </citation>
    <scope>NUCLEOTIDE SEQUENCE</scope>
    <source>
        <strain evidence="3">NKZ352</strain>
    </source>
</reference>
<feature type="signal peptide" evidence="2">
    <location>
        <begin position="1"/>
        <end position="17"/>
    </location>
</feature>
<evidence type="ECO:0000313" key="4">
    <source>
        <dbReference type="Proteomes" id="UP000835052"/>
    </source>
</evidence>
<keyword evidence="2" id="KW-0732">Signal</keyword>
<accession>A0A8S1GTJ1</accession>
<gene>
    <name evidence="3" type="ORF">CAUJ_LOCUS899</name>
</gene>
<organism evidence="3 4">
    <name type="scientific">Caenorhabditis auriculariae</name>
    <dbReference type="NCBI Taxonomy" id="2777116"/>
    <lineage>
        <taxon>Eukaryota</taxon>
        <taxon>Metazoa</taxon>
        <taxon>Ecdysozoa</taxon>
        <taxon>Nematoda</taxon>
        <taxon>Chromadorea</taxon>
        <taxon>Rhabditida</taxon>
        <taxon>Rhabditina</taxon>
        <taxon>Rhabditomorpha</taxon>
        <taxon>Rhabditoidea</taxon>
        <taxon>Rhabditidae</taxon>
        <taxon>Peloderinae</taxon>
        <taxon>Caenorhabditis</taxon>
    </lineage>
</organism>
<name>A0A8S1GTJ1_9PELO</name>
<protein>
    <submittedName>
        <fullName evidence="3">Uncharacterized protein</fullName>
    </submittedName>
</protein>
<evidence type="ECO:0000256" key="1">
    <source>
        <dbReference type="SAM" id="MobiDB-lite"/>
    </source>
</evidence>
<sequence>MLSRILFLLFLLHSVAQILIVHQTTWKIFEKTSQLDYLHDEIVFKGVKNPFVSTDFFIQLGTITIKDPHEGYIVTHKTNAGSFDVISLPPEFLFKVEAFQKINKNPYFLITHGSPRSSPGGYLSLINDPLLLHWFAVDVDKVHPKLSGIPVGLPRAIENTQQIASRQALKQMKKFTERPIDLYLNYILDSHDERTQLLNSSINEIYTGEKVLVVNSFEEVTQDFLLEAEKTFSQKSFVVVSAHETGRWGVPGLPPAPEGHTFICYAVPSPPREQPSYPYKPTWRAPPSEDHRPPVQFETFSDQ</sequence>
<proteinExistence type="predicted"/>
<dbReference type="Proteomes" id="UP000835052">
    <property type="component" value="Unassembled WGS sequence"/>
</dbReference>
<feature type="region of interest" description="Disordered" evidence="1">
    <location>
        <begin position="272"/>
        <end position="303"/>
    </location>
</feature>
<dbReference type="EMBL" id="CAJGYM010000002">
    <property type="protein sequence ID" value="CAD6184980.1"/>
    <property type="molecule type" value="Genomic_DNA"/>
</dbReference>
<evidence type="ECO:0000313" key="3">
    <source>
        <dbReference type="EMBL" id="CAD6184980.1"/>
    </source>
</evidence>
<keyword evidence="4" id="KW-1185">Reference proteome</keyword>
<feature type="chain" id="PRO_5035906892" evidence="2">
    <location>
        <begin position="18"/>
        <end position="303"/>
    </location>
</feature>
<evidence type="ECO:0000256" key="2">
    <source>
        <dbReference type="SAM" id="SignalP"/>
    </source>
</evidence>